<dbReference type="AlphaFoldDB" id="A0AAE1BIQ3"/>
<protein>
    <submittedName>
        <fullName evidence="1">Uncharacterized protein</fullName>
    </submittedName>
</protein>
<name>A0AAE1BIQ3_PETCI</name>
<evidence type="ECO:0000313" key="1">
    <source>
        <dbReference type="EMBL" id="KAK3849784.1"/>
    </source>
</evidence>
<dbReference type="EMBL" id="JAWQEG010008716">
    <property type="protein sequence ID" value="KAK3849784.1"/>
    <property type="molecule type" value="Genomic_DNA"/>
</dbReference>
<proteinExistence type="predicted"/>
<keyword evidence="2" id="KW-1185">Reference proteome</keyword>
<dbReference type="Proteomes" id="UP001286313">
    <property type="component" value="Unassembled WGS sequence"/>
</dbReference>
<organism evidence="1 2">
    <name type="scientific">Petrolisthes cinctipes</name>
    <name type="common">Flat porcelain crab</name>
    <dbReference type="NCBI Taxonomy" id="88211"/>
    <lineage>
        <taxon>Eukaryota</taxon>
        <taxon>Metazoa</taxon>
        <taxon>Ecdysozoa</taxon>
        <taxon>Arthropoda</taxon>
        <taxon>Crustacea</taxon>
        <taxon>Multicrustacea</taxon>
        <taxon>Malacostraca</taxon>
        <taxon>Eumalacostraca</taxon>
        <taxon>Eucarida</taxon>
        <taxon>Decapoda</taxon>
        <taxon>Pleocyemata</taxon>
        <taxon>Anomura</taxon>
        <taxon>Galatheoidea</taxon>
        <taxon>Porcellanidae</taxon>
        <taxon>Petrolisthes</taxon>
    </lineage>
</organism>
<comment type="caution">
    <text evidence="1">The sequence shown here is derived from an EMBL/GenBank/DDBJ whole genome shotgun (WGS) entry which is preliminary data.</text>
</comment>
<accession>A0AAE1BIQ3</accession>
<reference evidence="1" key="1">
    <citation type="submission" date="2023-10" db="EMBL/GenBank/DDBJ databases">
        <title>Genome assemblies of two species of porcelain crab, Petrolisthes cinctipes and Petrolisthes manimaculis (Anomura: Porcellanidae).</title>
        <authorList>
            <person name="Angst P."/>
        </authorList>
    </citation>
    <scope>NUCLEOTIDE SEQUENCE</scope>
    <source>
        <strain evidence="1">PB745_01</strain>
        <tissue evidence="1">Gill</tissue>
    </source>
</reference>
<evidence type="ECO:0000313" key="2">
    <source>
        <dbReference type="Proteomes" id="UP001286313"/>
    </source>
</evidence>
<sequence>MIPLTPKHINLAIREGTESPESRPHTFYRTPDSNLLLLYSNHFAHTSTTHLPCISCLFIHTTHVSSTSSTRQPRHPHIILLTLTSTLSVIHQPLESQLTLHPPITHLSRRHIQDASVF</sequence>
<gene>
    <name evidence="1" type="ORF">Pcinc_043476</name>
</gene>